<sequence>MTNIDTNIDNYTIAELLLILDIDTPTSDNVDKATNAYISRFEAENNNEMVNFFMDMQNKLEQYVDDLETSDDPAEMQGAKEQTANWWANQALKQSSQVQNDKITDRVQKIDVYNDNHLPMKREQLGVNNVKSIDVAQDSLNPNLENTTTRLINLDSQYRQSSVETDLSTDYTLDLTEPLLNTLSLKLYSYQIPYSWYAVDAYNGTNCFWIVFLDASGDPYFFTDANGLSKPGVNISIESGNYDMNSFTTAINTSLKSAGFTTIPDASLSSYPVSISGASGKMTMNLWGLTFTNPYAATQTANVDASTNIVFFDPTASLTCFLGCSQQLNINQTLGWIMGYRVPYIQVDPSGNKAPAVVDLYGPKYLILAIDDYNQNHINNGLIGIAEPSKSIKLPSYYTPDMPYTCTRANPIPSVSSASGILYSDKLNATYAAVPQVLPSAPRTLTQSQIYSINEIMKNNEKSYNYRLSSPTTTDTFALIPVKGGGLSTGNVYVEFGGSLQDNKRVYFGPVNIERMRITLYDDKGNVLNLNGGDWSVTLMSENLYQY</sequence>
<protein>
    <submittedName>
        <fullName evidence="1">Uncharacterized protein</fullName>
    </submittedName>
</protein>
<evidence type="ECO:0000313" key="1">
    <source>
        <dbReference type="EMBL" id="QHT32782.1"/>
    </source>
</evidence>
<organism evidence="1">
    <name type="scientific">viral metagenome</name>
    <dbReference type="NCBI Taxonomy" id="1070528"/>
    <lineage>
        <taxon>unclassified sequences</taxon>
        <taxon>metagenomes</taxon>
        <taxon>organismal metagenomes</taxon>
    </lineage>
</organism>
<dbReference type="EMBL" id="MN738948">
    <property type="protein sequence ID" value="QHT32782.1"/>
    <property type="molecule type" value="Genomic_DNA"/>
</dbReference>
<accession>A0A6C0EVK2</accession>
<reference evidence="1" key="1">
    <citation type="journal article" date="2020" name="Nature">
        <title>Giant virus diversity and host interactions through global metagenomics.</title>
        <authorList>
            <person name="Schulz F."/>
            <person name="Roux S."/>
            <person name="Paez-Espino D."/>
            <person name="Jungbluth S."/>
            <person name="Walsh D.A."/>
            <person name="Denef V.J."/>
            <person name="McMahon K.D."/>
            <person name="Konstantinidis K.T."/>
            <person name="Eloe-Fadrosh E.A."/>
            <person name="Kyrpides N.C."/>
            <person name="Woyke T."/>
        </authorList>
    </citation>
    <scope>NUCLEOTIDE SEQUENCE</scope>
    <source>
        <strain evidence="1">GVMAG-M-3300009161-30</strain>
    </source>
</reference>
<dbReference type="AlphaFoldDB" id="A0A6C0EVK2"/>
<proteinExistence type="predicted"/>
<name>A0A6C0EVK2_9ZZZZ</name>